<keyword evidence="4" id="KW-1185">Reference proteome</keyword>
<name>E4NF11_KITSK</name>
<dbReference type="HOGENOM" id="CLU_108879_10_1_11"/>
<dbReference type="KEGG" id="ksk:KSE_43080"/>
<sequence>MGQAWEGSDRRAGLPRNWVTLRRSIMQRAGWQCEWMRADTGQRCPEVASDCDHVIPGDDHSPSNLQALCSYHHGVKSGRDGGLAAAAGRKPGGRYSRLRKPPEHPGYVA</sequence>
<feature type="region of interest" description="Disordered" evidence="1">
    <location>
        <begin position="79"/>
        <end position="109"/>
    </location>
</feature>
<evidence type="ECO:0000259" key="2">
    <source>
        <dbReference type="SMART" id="SM00507"/>
    </source>
</evidence>
<dbReference type="RefSeq" id="WP_014137391.1">
    <property type="nucleotide sequence ID" value="NC_016109.1"/>
</dbReference>
<protein>
    <recommendedName>
        <fullName evidence="2">HNH nuclease domain-containing protein</fullName>
    </recommendedName>
</protein>
<accession>E4NF11</accession>
<dbReference type="CDD" id="cd00085">
    <property type="entry name" value="HNHc"/>
    <property type="match status" value="1"/>
</dbReference>
<dbReference type="AlphaFoldDB" id="E4NF11"/>
<reference evidence="3 4" key="1">
    <citation type="journal article" date="2010" name="DNA Res.">
        <title>Genome sequence of Kitasatospora setae NBRC 14216T: an evolutionary snapshot of the family Streptomycetaceae.</title>
        <authorList>
            <person name="Ichikawa N."/>
            <person name="Oguchi A."/>
            <person name="Ikeda H."/>
            <person name="Ishikawa J."/>
            <person name="Kitani S."/>
            <person name="Watanabe Y."/>
            <person name="Nakamura S."/>
            <person name="Katano Y."/>
            <person name="Kishi E."/>
            <person name="Sasagawa M."/>
            <person name="Ankai A."/>
            <person name="Fukui S."/>
            <person name="Hashimoto Y."/>
            <person name="Kamata S."/>
            <person name="Otoguro M."/>
            <person name="Tanikawa S."/>
            <person name="Nihira T."/>
            <person name="Horinouchi S."/>
            <person name="Ohnishi Y."/>
            <person name="Hayakawa M."/>
            <person name="Kuzuyama T."/>
            <person name="Arisawa A."/>
            <person name="Nomoto F."/>
            <person name="Miura H."/>
            <person name="Takahashi Y."/>
            <person name="Fujita N."/>
        </authorList>
    </citation>
    <scope>NUCLEOTIDE SEQUENCE [LARGE SCALE GENOMIC DNA]</scope>
    <source>
        <strain evidence="4">ATCC 33774 / DSM 43861 / JCM 3304 / KCC A-0304 / NBRC 14216 / KM-6054</strain>
    </source>
</reference>
<dbReference type="Proteomes" id="UP000007076">
    <property type="component" value="Chromosome"/>
</dbReference>
<dbReference type="eggNOG" id="COG1403">
    <property type="taxonomic scope" value="Bacteria"/>
</dbReference>
<dbReference type="STRING" id="452652.KSE_43080"/>
<proteinExistence type="predicted"/>
<dbReference type="SMART" id="SM00507">
    <property type="entry name" value="HNHc"/>
    <property type="match status" value="1"/>
</dbReference>
<organism evidence="3 4">
    <name type="scientific">Kitasatospora setae (strain ATCC 33774 / DSM 43861 / JCM 3304 / KCC A-0304 / NBRC 14216 / KM-6054)</name>
    <name type="common">Streptomyces setae</name>
    <dbReference type="NCBI Taxonomy" id="452652"/>
    <lineage>
        <taxon>Bacteria</taxon>
        <taxon>Bacillati</taxon>
        <taxon>Actinomycetota</taxon>
        <taxon>Actinomycetes</taxon>
        <taxon>Kitasatosporales</taxon>
        <taxon>Streptomycetaceae</taxon>
        <taxon>Kitasatospora</taxon>
    </lineage>
</organism>
<evidence type="ECO:0000313" key="4">
    <source>
        <dbReference type="Proteomes" id="UP000007076"/>
    </source>
</evidence>
<feature type="domain" description="HNH nuclease" evidence="2">
    <location>
        <begin position="20"/>
        <end position="74"/>
    </location>
</feature>
<evidence type="ECO:0000256" key="1">
    <source>
        <dbReference type="SAM" id="MobiDB-lite"/>
    </source>
</evidence>
<dbReference type="EMBL" id="AP010968">
    <property type="protein sequence ID" value="BAJ30091.1"/>
    <property type="molecule type" value="Genomic_DNA"/>
</dbReference>
<evidence type="ECO:0000313" key="3">
    <source>
        <dbReference type="EMBL" id="BAJ30091.1"/>
    </source>
</evidence>
<dbReference type="Gene3D" id="1.10.30.50">
    <property type="match status" value="1"/>
</dbReference>
<gene>
    <name evidence="3" type="ordered locus">KSE_43080</name>
</gene>
<dbReference type="InterPro" id="IPR003615">
    <property type="entry name" value="HNH_nuc"/>
</dbReference>